<organism evidence="1 2">
    <name type="scientific">Pseudooceanicola albus</name>
    <dbReference type="NCBI Taxonomy" id="2692189"/>
    <lineage>
        <taxon>Bacteria</taxon>
        <taxon>Pseudomonadati</taxon>
        <taxon>Pseudomonadota</taxon>
        <taxon>Alphaproteobacteria</taxon>
        <taxon>Rhodobacterales</taxon>
        <taxon>Paracoccaceae</taxon>
        <taxon>Pseudooceanicola</taxon>
    </lineage>
</organism>
<dbReference type="EMBL" id="WUMU01000026">
    <property type="protein sequence ID" value="MXN20380.1"/>
    <property type="molecule type" value="Genomic_DNA"/>
</dbReference>
<dbReference type="Proteomes" id="UP000477911">
    <property type="component" value="Unassembled WGS sequence"/>
</dbReference>
<comment type="caution">
    <text evidence="1">The sequence shown here is derived from an EMBL/GenBank/DDBJ whole genome shotgun (WGS) entry which is preliminary data.</text>
</comment>
<keyword evidence="2" id="KW-1185">Reference proteome</keyword>
<dbReference type="AlphaFoldDB" id="A0A6L7GAS3"/>
<dbReference type="RefSeq" id="WP_160896502.1">
    <property type="nucleotide sequence ID" value="NZ_WUMU01000026.1"/>
</dbReference>
<proteinExistence type="predicted"/>
<protein>
    <submittedName>
        <fullName evidence="1">Uncharacterized protein</fullName>
    </submittedName>
</protein>
<gene>
    <name evidence="1" type="ORF">GR170_21295</name>
</gene>
<reference evidence="1 2" key="1">
    <citation type="submission" date="2019-12" db="EMBL/GenBank/DDBJ databases">
        <authorList>
            <person name="Li M."/>
        </authorList>
    </citation>
    <scope>NUCLEOTIDE SEQUENCE [LARGE SCALE GENOMIC DNA]</scope>
    <source>
        <strain evidence="1 2">GBMRC 2024</strain>
    </source>
</reference>
<sequence length="79" mass="9114">MSTWQQDLRNSFGLADRKFAGHPSDLRTAHEMLGKLIAENIGMSEVEAEVRKFLAGNMNLHVDEQVDRVRKFLEVWLDD</sequence>
<evidence type="ECO:0000313" key="2">
    <source>
        <dbReference type="Proteomes" id="UP000477911"/>
    </source>
</evidence>
<accession>A0A6L7GAS3</accession>
<name>A0A6L7GAS3_9RHOB</name>
<evidence type="ECO:0000313" key="1">
    <source>
        <dbReference type="EMBL" id="MXN20380.1"/>
    </source>
</evidence>